<dbReference type="OrthoDB" id="153100at2"/>
<proteinExistence type="predicted"/>
<feature type="transmembrane region" description="Helical" evidence="1">
    <location>
        <begin position="70"/>
        <end position="91"/>
    </location>
</feature>
<gene>
    <name evidence="2" type="ORF">CJ255_03840</name>
</gene>
<accession>A0A2A6RNA3</accession>
<comment type="caution">
    <text evidence="2">The sequence shown here is derived from an EMBL/GenBank/DDBJ whole genome shotgun (WGS) entry which is preliminary data.</text>
</comment>
<keyword evidence="1" id="KW-0472">Membrane</keyword>
<evidence type="ECO:0008006" key="4">
    <source>
        <dbReference type="Google" id="ProtNLM"/>
    </source>
</evidence>
<dbReference type="AlphaFoldDB" id="A0A2A6RNA3"/>
<keyword evidence="1" id="KW-1133">Transmembrane helix</keyword>
<keyword evidence="3" id="KW-1185">Reference proteome</keyword>
<evidence type="ECO:0000313" key="2">
    <source>
        <dbReference type="EMBL" id="PDW04405.1"/>
    </source>
</evidence>
<organism evidence="2 3">
    <name type="scientific">Candidatus Viridilinea mediisalina</name>
    <dbReference type="NCBI Taxonomy" id="2024553"/>
    <lineage>
        <taxon>Bacteria</taxon>
        <taxon>Bacillati</taxon>
        <taxon>Chloroflexota</taxon>
        <taxon>Chloroflexia</taxon>
        <taxon>Chloroflexales</taxon>
        <taxon>Chloroflexineae</taxon>
        <taxon>Oscillochloridaceae</taxon>
        <taxon>Candidatus Viridilinea</taxon>
    </lineage>
</organism>
<protein>
    <recommendedName>
        <fullName evidence="4">DUF3592 domain-containing protein</fullName>
    </recommendedName>
</protein>
<evidence type="ECO:0000256" key="1">
    <source>
        <dbReference type="SAM" id="Phobius"/>
    </source>
</evidence>
<dbReference type="Proteomes" id="UP000220527">
    <property type="component" value="Unassembled WGS sequence"/>
</dbReference>
<keyword evidence="1" id="KW-0812">Transmembrane</keyword>
<sequence>MAIVKRCIFSLVLAFMLGTLGLVLVPALGRVAQPFLCAGVLEPETRLRGLQFRCVAAADGRITPVPSELVIIYAVPILTLILFVPVYRVLVSRDRHAQLARGTMAEDLAAAVTAHAEILRILHQSAFGRPGLLRSAELTMILWVHPPNGRPYEAQVAWLVDDESLSRMTVGSVVPVRINPRRPEHVYPAQSWAHYAWWH</sequence>
<evidence type="ECO:0000313" key="3">
    <source>
        <dbReference type="Proteomes" id="UP000220527"/>
    </source>
</evidence>
<dbReference type="EMBL" id="NQWI01000010">
    <property type="protein sequence ID" value="PDW04405.1"/>
    <property type="molecule type" value="Genomic_DNA"/>
</dbReference>
<reference evidence="3" key="1">
    <citation type="submission" date="2017-08" db="EMBL/GenBank/DDBJ databases">
        <authorList>
            <person name="Grouzdev D.S."/>
            <person name="Gaisin V.A."/>
            <person name="Rysina M.S."/>
            <person name="Gorlenko V.M."/>
        </authorList>
    </citation>
    <scope>NUCLEOTIDE SEQUENCE [LARGE SCALE GENOMIC DNA]</scope>
    <source>
        <strain evidence="3">Kir15-3F</strain>
    </source>
</reference>
<name>A0A2A6RNA3_9CHLR</name>
<dbReference type="RefSeq" id="WP_097642773.1">
    <property type="nucleotide sequence ID" value="NZ_NQWI01000010.1"/>
</dbReference>